<dbReference type="Proteomes" id="UP001152523">
    <property type="component" value="Unassembled WGS sequence"/>
</dbReference>
<comment type="caution">
    <text evidence="4">The sequence shown here is derived from an EMBL/GenBank/DDBJ whole genome shotgun (WGS) entry which is preliminary data.</text>
</comment>
<comment type="similarity">
    <text evidence="1">Belongs to the NAD(P)-dependent epimerase/dehydratase family.</text>
</comment>
<dbReference type="EMBL" id="CAMAPF010001015">
    <property type="protein sequence ID" value="CAH9139151.1"/>
    <property type="molecule type" value="Genomic_DNA"/>
</dbReference>
<evidence type="ECO:0000313" key="5">
    <source>
        <dbReference type="Proteomes" id="UP001152523"/>
    </source>
</evidence>
<keyword evidence="5" id="KW-1185">Reference proteome</keyword>
<keyword evidence="3" id="KW-0413">Isomerase</keyword>
<dbReference type="GO" id="GO:0016853">
    <property type="term" value="F:isomerase activity"/>
    <property type="evidence" value="ECO:0007669"/>
    <property type="project" value="UniProtKB-KW"/>
</dbReference>
<evidence type="ECO:0000256" key="3">
    <source>
        <dbReference type="ARBA" id="ARBA00023235"/>
    </source>
</evidence>
<organism evidence="4 5">
    <name type="scientific">Cuscuta epithymum</name>
    <dbReference type="NCBI Taxonomy" id="186058"/>
    <lineage>
        <taxon>Eukaryota</taxon>
        <taxon>Viridiplantae</taxon>
        <taxon>Streptophyta</taxon>
        <taxon>Embryophyta</taxon>
        <taxon>Tracheophyta</taxon>
        <taxon>Spermatophyta</taxon>
        <taxon>Magnoliopsida</taxon>
        <taxon>eudicotyledons</taxon>
        <taxon>Gunneridae</taxon>
        <taxon>Pentapetalae</taxon>
        <taxon>asterids</taxon>
        <taxon>lamiids</taxon>
        <taxon>Solanales</taxon>
        <taxon>Convolvulaceae</taxon>
        <taxon>Cuscuteae</taxon>
        <taxon>Cuscuta</taxon>
        <taxon>Cuscuta subgen. Cuscuta</taxon>
    </lineage>
</organism>
<dbReference type="CDD" id="cd05266">
    <property type="entry name" value="SDR_a4"/>
    <property type="match status" value="1"/>
</dbReference>
<proteinExistence type="inferred from homology"/>
<dbReference type="Gene3D" id="3.40.50.720">
    <property type="entry name" value="NAD(P)-binding Rossmann-like Domain"/>
    <property type="match status" value="1"/>
</dbReference>
<evidence type="ECO:0000313" key="4">
    <source>
        <dbReference type="EMBL" id="CAH9139151.1"/>
    </source>
</evidence>
<evidence type="ECO:0000256" key="1">
    <source>
        <dbReference type="ARBA" id="ARBA00007637"/>
    </source>
</evidence>
<dbReference type="SUPFAM" id="SSF51735">
    <property type="entry name" value="NAD(P)-binding Rossmann-fold domains"/>
    <property type="match status" value="1"/>
</dbReference>
<dbReference type="InterPro" id="IPR036291">
    <property type="entry name" value="NAD(P)-bd_dom_sf"/>
</dbReference>
<evidence type="ECO:0000256" key="2">
    <source>
        <dbReference type="ARBA" id="ARBA00023027"/>
    </source>
</evidence>
<sequence>MDFCSLSRPSSLPLLRRGRSSICYTYKTVRSFPYVRCTLNPSCDTRETQVQSRMFILGMGFVGEFFAADLKCKGWTVSGTCTSAEKKKKLEEMGYNAFVMEAKDPLPEVLDVMKCHSHLLISIPTVPGLGDPMLQHRELLNDRLKDGDLRWLGYLSSTSIYGDCDGAWVNEEFPARPTSESAKARLAAEEGWLQLGLDLEVAAQVFRLGGIYGPNRSAVDTILKKGNLSRSQVMRSSKNFTSRIHVADICQALNASIQNPCPGRVYNIVDDDPASRKEVLRFAQSLVEKKWPDRVIKHCNPNDDLLDKGAYRGEKRVSNAQMKEELGVKLLYPTYKSGLVSIIEHMAIP</sequence>
<gene>
    <name evidence="4" type="ORF">CEPIT_LOCUS37373</name>
</gene>
<evidence type="ECO:0008006" key="6">
    <source>
        <dbReference type="Google" id="ProtNLM"/>
    </source>
</evidence>
<dbReference type="PANTHER" id="PTHR43574">
    <property type="entry name" value="EPIMERASE-RELATED"/>
    <property type="match status" value="1"/>
</dbReference>
<accession>A0AAV0FUY7</accession>
<dbReference type="AlphaFoldDB" id="A0AAV0FUY7"/>
<keyword evidence="2" id="KW-0520">NAD</keyword>
<protein>
    <recommendedName>
        <fullName evidence="6">NAD-dependent epimerase/dehydratase domain-containing protein</fullName>
    </recommendedName>
</protein>
<name>A0AAV0FUY7_9ASTE</name>
<reference evidence="4" key="1">
    <citation type="submission" date="2022-07" db="EMBL/GenBank/DDBJ databases">
        <authorList>
            <person name="Macas J."/>
            <person name="Novak P."/>
            <person name="Neumann P."/>
        </authorList>
    </citation>
    <scope>NUCLEOTIDE SEQUENCE</scope>
</reference>